<dbReference type="AlphaFoldDB" id="A0A8T0G8E5"/>
<keyword evidence="1" id="KW-0472">Membrane</keyword>
<evidence type="ECO:0000313" key="2">
    <source>
        <dbReference type="EMBL" id="KAG0554289.1"/>
    </source>
</evidence>
<keyword evidence="3" id="KW-1185">Reference proteome</keyword>
<dbReference type="Proteomes" id="UP000822688">
    <property type="component" value="Chromosome 12"/>
</dbReference>
<protein>
    <submittedName>
        <fullName evidence="2">Uncharacterized protein</fullName>
    </submittedName>
</protein>
<evidence type="ECO:0000256" key="1">
    <source>
        <dbReference type="SAM" id="Phobius"/>
    </source>
</evidence>
<reference evidence="2" key="1">
    <citation type="submission" date="2020-06" db="EMBL/GenBank/DDBJ databases">
        <title>WGS assembly of Ceratodon purpureus strain R40.</title>
        <authorList>
            <person name="Carey S.B."/>
            <person name="Jenkins J."/>
            <person name="Shu S."/>
            <person name="Lovell J.T."/>
            <person name="Sreedasyam A."/>
            <person name="Maumus F."/>
            <person name="Tiley G.P."/>
            <person name="Fernandez-Pozo N."/>
            <person name="Barry K."/>
            <person name="Chen C."/>
            <person name="Wang M."/>
            <person name="Lipzen A."/>
            <person name="Daum C."/>
            <person name="Saski C.A."/>
            <person name="Payton A.C."/>
            <person name="Mcbreen J.C."/>
            <person name="Conrad R.E."/>
            <person name="Kollar L.M."/>
            <person name="Olsson S."/>
            <person name="Huttunen S."/>
            <person name="Landis J.B."/>
            <person name="Wickett N.J."/>
            <person name="Johnson M.G."/>
            <person name="Rensing S.A."/>
            <person name="Grimwood J."/>
            <person name="Schmutz J."/>
            <person name="Mcdaniel S.F."/>
        </authorList>
    </citation>
    <scope>NUCLEOTIDE SEQUENCE</scope>
    <source>
        <strain evidence="2">R40</strain>
    </source>
</reference>
<feature type="transmembrane region" description="Helical" evidence="1">
    <location>
        <begin position="55"/>
        <end position="79"/>
    </location>
</feature>
<evidence type="ECO:0000313" key="3">
    <source>
        <dbReference type="Proteomes" id="UP000822688"/>
    </source>
</evidence>
<dbReference type="EMBL" id="CM026433">
    <property type="protein sequence ID" value="KAG0554289.1"/>
    <property type="molecule type" value="Genomic_DNA"/>
</dbReference>
<comment type="caution">
    <text evidence="2">The sequence shown here is derived from an EMBL/GenBank/DDBJ whole genome shotgun (WGS) entry which is preliminary data.</text>
</comment>
<proteinExistence type="predicted"/>
<name>A0A8T0G8E5_CERPU</name>
<sequence length="85" mass="10032">MAHAQRFGVRMILLEINHPQHHLHVCDSSALRDHDARELFQMRHTSLTGDKLCYFLWHMLRGLGYISIILNITCMFVILQREEDS</sequence>
<keyword evidence="1" id="KW-0812">Transmembrane</keyword>
<keyword evidence="1" id="KW-1133">Transmembrane helix</keyword>
<gene>
    <name evidence="2" type="ORF">KC19_12G079700</name>
</gene>
<accession>A0A8T0G8E5</accession>
<organism evidence="2 3">
    <name type="scientific">Ceratodon purpureus</name>
    <name type="common">Fire moss</name>
    <name type="synonym">Dicranum purpureum</name>
    <dbReference type="NCBI Taxonomy" id="3225"/>
    <lineage>
        <taxon>Eukaryota</taxon>
        <taxon>Viridiplantae</taxon>
        <taxon>Streptophyta</taxon>
        <taxon>Embryophyta</taxon>
        <taxon>Bryophyta</taxon>
        <taxon>Bryophytina</taxon>
        <taxon>Bryopsida</taxon>
        <taxon>Dicranidae</taxon>
        <taxon>Pseudoditrichales</taxon>
        <taxon>Ditrichaceae</taxon>
        <taxon>Ceratodon</taxon>
    </lineage>
</organism>